<dbReference type="AlphaFoldDB" id="A0A2M7BZS5"/>
<dbReference type="Proteomes" id="UP000228816">
    <property type="component" value="Unassembled WGS sequence"/>
</dbReference>
<name>A0A2M7BZS5_9BACT</name>
<accession>A0A2M7BZS5</accession>
<dbReference type="EMBL" id="PEUS01000001">
    <property type="protein sequence ID" value="PIV14233.1"/>
    <property type="molecule type" value="Genomic_DNA"/>
</dbReference>
<sequence>MKEAEIRKKAIKILTDRNWICWFPSKVRYKQNDIFGIIDLLAIKRKKMKKIQLTTLPNLSIKRKKITNFLKKNKVQMTVEVWAWSKKKKQFKKEKINIKIKKKLKRPIGG</sequence>
<comment type="caution">
    <text evidence="1">The sequence shown here is derived from an EMBL/GenBank/DDBJ whole genome shotgun (WGS) entry which is preliminary data.</text>
</comment>
<organism evidence="1 2">
    <name type="scientific">bacterium (Candidatus Gribaldobacteria) CG03_land_8_20_14_0_80_36_40</name>
    <dbReference type="NCBI Taxonomy" id="2014271"/>
    <lineage>
        <taxon>Bacteria</taxon>
        <taxon>Candidatus Gribaldobacteria</taxon>
    </lineage>
</organism>
<evidence type="ECO:0000313" key="1">
    <source>
        <dbReference type="EMBL" id="PIV14233.1"/>
    </source>
</evidence>
<gene>
    <name evidence="1" type="ORF">COS44_00020</name>
</gene>
<proteinExistence type="predicted"/>
<evidence type="ECO:0000313" key="2">
    <source>
        <dbReference type="Proteomes" id="UP000228816"/>
    </source>
</evidence>
<reference evidence="2" key="1">
    <citation type="submission" date="2017-09" db="EMBL/GenBank/DDBJ databases">
        <title>Depth-based differentiation of microbial function through sediment-hosted aquifers and enrichment of novel symbionts in the deep terrestrial subsurface.</title>
        <authorList>
            <person name="Probst A.J."/>
            <person name="Ladd B."/>
            <person name="Jarett J.K."/>
            <person name="Geller-Mcgrath D.E."/>
            <person name="Sieber C.M.K."/>
            <person name="Emerson J.B."/>
            <person name="Anantharaman K."/>
            <person name="Thomas B.C."/>
            <person name="Malmstrom R."/>
            <person name="Stieglmeier M."/>
            <person name="Klingl A."/>
            <person name="Woyke T."/>
            <person name="Ryan C.M."/>
            <person name="Banfield J.F."/>
        </authorList>
    </citation>
    <scope>NUCLEOTIDE SEQUENCE [LARGE SCALE GENOMIC DNA]</scope>
</reference>
<protein>
    <submittedName>
        <fullName evidence="1">Uncharacterized protein</fullName>
    </submittedName>
</protein>